<dbReference type="NCBIfam" id="TIGR00229">
    <property type="entry name" value="sensory_box"/>
    <property type="match status" value="1"/>
</dbReference>
<dbReference type="SMART" id="SM00388">
    <property type="entry name" value="HisKA"/>
    <property type="match status" value="1"/>
</dbReference>
<dbReference type="SMART" id="SM00448">
    <property type="entry name" value="REC"/>
    <property type="match status" value="1"/>
</dbReference>
<dbReference type="PRINTS" id="PR00344">
    <property type="entry name" value="BCTRLSENSOR"/>
</dbReference>
<dbReference type="PROSITE" id="PS50109">
    <property type="entry name" value="HIS_KIN"/>
    <property type="match status" value="1"/>
</dbReference>
<reference evidence="10" key="1">
    <citation type="journal article" date="2016" name="Front. Microbiol.">
        <title>Molecular Keys to the Janthinobacterium and Duganella spp. Interaction with the Plant Pathogen Fusarium graminearum.</title>
        <authorList>
            <person name="Haack F.S."/>
            <person name="Poehlein A."/>
            <person name="Kroger C."/>
            <person name="Voigt C.A."/>
            <person name="Piepenbring M."/>
            <person name="Bode H.B."/>
            <person name="Daniel R."/>
            <person name="Schafer W."/>
            <person name="Streit W.R."/>
        </authorList>
    </citation>
    <scope>NUCLEOTIDE SEQUENCE [LARGE SCALE GENOMIC DNA]</scope>
    <source>
        <strain evidence="10">T54</strain>
    </source>
</reference>
<dbReference type="Pfam" id="PF00072">
    <property type="entry name" value="Response_reg"/>
    <property type="match status" value="1"/>
</dbReference>
<dbReference type="PROSITE" id="PS50112">
    <property type="entry name" value="PAS"/>
    <property type="match status" value="1"/>
</dbReference>
<dbReference type="EC" id="2.7.13.3" evidence="2"/>
<dbReference type="PANTHER" id="PTHR43065:SF49">
    <property type="entry name" value="HISTIDINE KINASE"/>
    <property type="match status" value="1"/>
</dbReference>
<dbReference type="SMART" id="SM00387">
    <property type="entry name" value="HATPase_c"/>
    <property type="match status" value="1"/>
</dbReference>
<evidence type="ECO:0000259" key="5">
    <source>
        <dbReference type="PROSITE" id="PS50109"/>
    </source>
</evidence>
<feature type="domain" description="Histidine kinase" evidence="5">
    <location>
        <begin position="158"/>
        <end position="365"/>
    </location>
</feature>
<protein>
    <recommendedName>
        <fullName evidence="2">histidine kinase</fullName>
        <ecNumber evidence="2">2.7.13.3</ecNumber>
    </recommendedName>
</protein>
<dbReference type="InterPro" id="IPR036097">
    <property type="entry name" value="HisK_dim/P_sf"/>
</dbReference>
<feature type="domain" description="PAC" evidence="8">
    <location>
        <begin position="80"/>
        <end position="138"/>
    </location>
</feature>
<keyword evidence="3 4" id="KW-0597">Phosphoprotein</keyword>
<dbReference type="GO" id="GO:0000155">
    <property type="term" value="F:phosphorelay sensor kinase activity"/>
    <property type="evidence" value="ECO:0007669"/>
    <property type="project" value="InterPro"/>
</dbReference>
<sequence>MTTALPLPITAEAEQFKLFISSVSDYAIYMLSPDGIVCSWNAGAQRFKGYTEAEILGRHFSCFYTEEDRAAGRPAQVLHQAAQARFADEGWRVRKDGTRFWASVVIDPVRGSDGTLIGFAKITRDVTERRRADETLAQAKEALFQSQKLEAIGKLTGGIAHDFNNLLNVISNGLDLLRVVNDRQVQNKTIDSMERATKRGASLTQQLLAFARQQPLKPERVGVNRAINSFEAVLRRAIRSSIRLDLQLASNLPDVMTDITQFESALLNLVVNARDAIEAAGTITIATAVDGASVVVSVRDTGAGMTEAVAQRAVEPFFTTKEVGKGSGLGLSQVYGLMQQAGGDLAIVSNPGAGACITLRFPALADAAPETDGDEAAEKVLIVDDQPDVLDMASHLFASLGYQVLAANNGQEALDTLHRHPDISILFSDVVMPGMSGIELAKNAVGYLPSLKVILASGYVTSALQQDHPDLDQFQLIGKPYRLSDVIRKLKAVSA</sequence>
<evidence type="ECO:0000259" key="6">
    <source>
        <dbReference type="PROSITE" id="PS50110"/>
    </source>
</evidence>
<evidence type="ECO:0000259" key="8">
    <source>
        <dbReference type="PROSITE" id="PS50113"/>
    </source>
</evidence>
<dbReference type="Gene3D" id="1.10.287.130">
    <property type="match status" value="1"/>
</dbReference>
<dbReference type="Pfam" id="PF13426">
    <property type="entry name" value="PAS_9"/>
    <property type="match status" value="1"/>
</dbReference>
<dbReference type="EMBL" id="LROM01000127">
    <property type="protein sequence ID" value="OEZ95015.1"/>
    <property type="molecule type" value="Genomic_DNA"/>
</dbReference>
<dbReference type="InterPro" id="IPR000700">
    <property type="entry name" value="PAS-assoc_C"/>
</dbReference>
<dbReference type="SUPFAM" id="SSF55785">
    <property type="entry name" value="PYP-like sensor domain (PAS domain)"/>
    <property type="match status" value="1"/>
</dbReference>
<dbReference type="PROSITE" id="PS50110">
    <property type="entry name" value="RESPONSE_REGULATORY"/>
    <property type="match status" value="1"/>
</dbReference>
<comment type="caution">
    <text evidence="9">The sequence shown here is derived from an EMBL/GenBank/DDBJ whole genome shotgun (WGS) entry which is preliminary data.</text>
</comment>
<accession>A0A1E7WCK1</accession>
<dbReference type="Gene3D" id="3.30.565.10">
    <property type="entry name" value="Histidine kinase-like ATPase, C-terminal domain"/>
    <property type="match status" value="1"/>
</dbReference>
<evidence type="ECO:0000256" key="1">
    <source>
        <dbReference type="ARBA" id="ARBA00000085"/>
    </source>
</evidence>
<evidence type="ECO:0000313" key="10">
    <source>
        <dbReference type="Proteomes" id="UP000175989"/>
    </source>
</evidence>
<dbReference type="SUPFAM" id="SSF55874">
    <property type="entry name" value="ATPase domain of HSP90 chaperone/DNA topoisomerase II/histidine kinase"/>
    <property type="match status" value="1"/>
</dbReference>
<feature type="domain" description="PAS" evidence="7">
    <location>
        <begin position="12"/>
        <end position="85"/>
    </location>
</feature>
<dbReference type="InterPro" id="IPR001789">
    <property type="entry name" value="Sig_transdc_resp-reg_receiver"/>
</dbReference>
<evidence type="ECO:0000256" key="3">
    <source>
        <dbReference type="ARBA" id="ARBA00022553"/>
    </source>
</evidence>
<proteinExistence type="predicted"/>
<dbReference type="RefSeq" id="WP_070251105.1">
    <property type="nucleotide sequence ID" value="NZ_LROM01000127.1"/>
</dbReference>
<dbReference type="Pfam" id="PF02518">
    <property type="entry name" value="HATPase_c"/>
    <property type="match status" value="1"/>
</dbReference>
<dbReference type="SUPFAM" id="SSF52172">
    <property type="entry name" value="CheY-like"/>
    <property type="match status" value="1"/>
</dbReference>
<dbReference type="PATRIC" id="fig|762836.4.peg.4524"/>
<dbReference type="CDD" id="cd00082">
    <property type="entry name" value="HisKA"/>
    <property type="match status" value="1"/>
</dbReference>
<organism evidence="9 10">
    <name type="scientific">Duganella phyllosphaerae</name>
    <dbReference type="NCBI Taxonomy" id="762836"/>
    <lineage>
        <taxon>Bacteria</taxon>
        <taxon>Pseudomonadati</taxon>
        <taxon>Pseudomonadota</taxon>
        <taxon>Betaproteobacteria</taxon>
        <taxon>Burkholderiales</taxon>
        <taxon>Oxalobacteraceae</taxon>
        <taxon>Telluria group</taxon>
        <taxon>Duganella</taxon>
    </lineage>
</organism>
<dbReference type="OrthoDB" id="9177042at2"/>
<evidence type="ECO:0000256" key="4">
    <source>
        <dbReference type="PROSITE-ProRule" id="PRU00169"/>
    </source>
</evidence>
<dbReference type="InterPro" id="IPR036890">
    <property type="entry name" value="HATPase_C_sf"/>
</dbReference>
<feature type="modified residue" description="4-aspartylphosphate" evidence="4">
    <location>
        <position position="429"/>
    </location>
</feature>
<dbReference type="InterPro" id="IPR005467">
    <property type="entry name" value="His_kinase_dom"/>
</dbReference>
<feature type="domain" description="Response regulatory" evidence="6">
    <location>
        <begin position="379"/>
        <end position="494"/>
    </location>
</feature>
<comment type="catalytic activity">
    <reaction evidence="1">
        <text>ATP + protein L-histidine = ADP + protein N-phospho-L-histidine.</text>
        <dbReference type="EC" id="2.7.13.3"/>
    </reaction>
</comment>
<dbReference type="SUPFAM" id="SSF47384">
    <property type="entry name" value="Homodimeric domain of signal transducing histidine kinase"/>
    <property type="match status" value="1"/>
</dbReference>
<dbReference type="PANTHER" id="PTHR43065">
    <property type="entry name" value="SENSOR HISTIDINE KINASE"/>
    <property type="match status" value="1"/>
</dbReference>
<keyword evidence="10" id="KW-1185">Reference proteome</keyword>
<dbReference type="InterPro" id="IPR003661">
    <property type="entry name" value="HisK_dim/P_dom"/>
</dbReference>
<dbReference type="InterPro" id="IPR003594">
    <property type="entry name" value="HATPase_dom"/>
</dbReference>
<name>A0A1E7WCK1_9BURK</name>
<dbReference type="InterPro" id="IPR000014">
    <property type="entry name" value="PAS"/>
</dbReference>
<dbReference type="InterPro" id="IPR035965">
    <property type="entry name" value="PAS-like_dom_sf"/>
</dbReference>
<dbReference type="InterPro" id="IPR011006">
    <property type="entry name" value="CheY-like_superfamily"/>
</dbReference>
<evidence type="ECO:0000256" key="2">
    <source>
        <dbReference type="ARBA" id="ARBA00012438"/>
    </source>
</evidence>
<dbReference type="InterPro" id="IPR004358">
    <property type="entry name" value="Sig_transdc_His_kin-like_C"/>
</dbReference>
<dbReference type="CDD" id="cd00130">
    <property type="entry name" value="PAS"/>
    <property type="match status" value="1"/>
</dbReference>
<evidence type="ECO:0000259" key="7">
    <source>
        <dbReference type="PROSITE" id="PS50112"/>
    </source>
</evidence>
<dbReference type="Pfam" id="PF00512">
    <property type="entry name" value="HisKA"/>
    <property type="match status" value="1"/>
</dbReference>
<dbReference type="Proteomes" id="UP000175989">
    <property type="component" value="Unassembled WGS sequence"/>
</dbReference>
<dbReference type="Gene3D" id="3.40.50.2300">
    <property type="match status" value="1"/>
</dbReference>
<dbReference type="PROSITE" id="PS50113">
    <property type="entry name" value="PAC"/>
    <property type="match status" value="1"/>
</dbReference>
<gene>
    <name evidence="9" type="ORF">DUPY_43970</name>
</gene>
<dbReference type="Gene3D" id="3.30.450.20">
    <property type="entry name" value="PAS domain"/>
    <property type="match status" value="1"/>
</dbReference>
<dbReference type="AlphaFoldDB" id="A0A1E7WCK1"/>
<evidence type="ECO:0000313" key="9">
    <source>
        <dbReference type="EMBL" id="OEZ95015.1"/>
    </source>
</evidence>